<evidence type="ECO:0000313" key="2">
    <source>
        <dbReference type="EMBL" id="CAL1379902.1"/>
    </source>
</evidence>
<evidence type="ECO:0000256" key="1">
    <source>
        <dbReference type="SAM" id="MobiDB-lite"/>
    </source>
</evidence>
<feature type="region of interest" description="Disordered" evidence="1">
    <location>
        <begin position="41"/>
        <end position="96"/>
    </location>
</feature>
<dbReference type="AlphaFoldDB" id="A0AAV2E273"/>
<feature type="compositionally biased region" description="Basic and acidic residues" evidence="1">
    <location>
        <begin position="70"/>
        <end position="83"/>
    </location>
</feature>
<dbReference type="PANTHER" id="PTHR35167:SF3">
    <property type="entry name" value="OS05G0216466 PROTEIN"/>
    <property type="match status" value="1"/>
</dbReference>
<reference evidence="2 3" key="1">
    <citation type="submission" date="2024-04" db="EMBL/GenBank/DDBJ databases">
        <authorList>
            <person name="Fracassetti M."/>
        </authorList>
    </citation>
    <scope>NUCLEOTIDE SEQUENCE [LARGE SCALE GENOMIC DNA]</scope>
</reference>
<name>A0AAV2E273_9ROSI</name>
<keyword evidence="3" id="KW-1185">Reference proteome</keyword>
<sequence length="113" mass="12209">MAINGSLLPTMEEEYSPAAAAAKITDSDIQAAEQLMELSNSTANSDGGTTFVLPGDESSSAGSVNIPGNDNKRNNTAEERVATAEEEMVSRRRKKTRKWRSLESIYSATVRIN</sequence>
<dbReference type="EMBL" id="OZ034817">
    <property type="protein sequence ID" value="CAL1379902.1"/>
    <property type="molecule type" value="Genomic_DNA"/>
</dbReference>
<proteinExistence type="predicted"/>
<dbReference type="PANTHER" id="PTHR35167">
    <property type="entry name" value="OS05G0216466 PROTEIN"/>
    <property type="match status" value="1"/>
</dbReference>
<organism evidence="2 3">
    <name type="scientific">Linum trigynum</name>
    <dbReference type="NCBI Taxonomy" id="586398"/>
    <lineage>
        <taxon>Eukaryota</taxon>
        <taxon>Viridiplantae</taxon>
        <taxon>Streptophyta</taxon>
        <taxon>Embryophyta</taxon>
        <taxon>Tracheophyta</taxon>
        <taxon>Spermatophyta</taxon>
        <taxon>Magnoliopsida</taxon>
        <taxon>eudicotyledons</taxon>
        <taxon>Gunneridae</taxon>
        <taxon>Pentapetalae</taxon>
        <taxon>rosids</taxon>
        <taxon>fabids</taxon>
        <taxon>Malpighiales</taxon>
        <taxon>Linaceae</taxon>
        <taxon>Linum</taxon>
    </lineage>
</organism>
<gene>
    <name evidence="2" type="ORF">LTRI10_LOCUS21389</name>
</gene>
<accession>A0AAV2E273</accession>
<feature type="compositionally biased region" description="Polar residues" evidence="1">
    <location>
        <begin position="57"/>
        <end position="68"/>
    </location>
</feature>
<evidence type="ECO:0000313" key="3">
    <source>
        <dbReference type="Proteomes" id="UP001497516"/>
    </source>
</evidence>
<protein>
    <submittedName>
        <fullName evidence="2">Uncharacterized protein</fullName>
    </submittedName>
</protein>
<dbReference type="Proteomes" id="UP001497516">
    <property type="component" value="Chromosome 4"/>
</dbReference>